<dbReference type="InterPro" id="IPR049205">
    <property type="entry name" value="Vps3844_N"/>
</dbReference>
<dbReference type="GO" id="GO:0005783">
    <property type="term" value="C:endoplasmic reticulum"/>
    <property type="evidence" value="ECO:0007669"/>
    <property type="project" value="TreeGrafter"/>
</dbReference>
<gene>
    <name evidence="5" type="ORF">K452DRAFT_263162</name>
</gene>
<keyword evidence="1" id="KW-0472">Membrane</keyword>
<evidence type="ECO:0000259" key="4">
    <source>
        <dbReference type="Pfam" id="PF21656"/>
    </source>
</evidence>
<feature type="transmembrane region" description="Helical" evidence="1">
    <location>
        <begin position="369"/>
        <end position="391"/>
    </location>
</feature>
<keyword evidence="6" id="KW-1185">Reference proteome</keyword>
<dbReference type="Pfam" id="PF12955">
    <property type="entry name" value="Vps3844_C"/>
    <property type="match status" value="1"/>
</dbReference>
<dbReference type="Proteomes" id="UP000799438">
    <property type="component" value="Unassembled WGS sequence"/>
</dbReference>
<sequence length="413" mass="44130">MRLSGSFVAPSLLALTGSAVAGPAVGHVYIHDVDSPSHTASAPAQTLSPQEARLVFAQRLGLSQYHSLKGAAEQTIQYINDFGGKQHALFGDDESSDDARQVMVFVEGVKDSDGTRISTLKLDKLSSFVLSNSPSADANSRLLEDFTLQSEHLSSSLRDHDSHSVPQQVSEILRAIPEDVETRTSNGRILAHIKNSANMEADKLSATIRQLADACASRFPLTLVVLPPTSGSVSKRASNAYGEYDVPKRSANAQRKRPEAILSESVNDFIESVEDTIASASELVSHVDAASPLRGILPACFASQAACESATNNCTGHGKCYKKYTDKDNNNRACYTCKCTPDVKQTKAGKKTTNYGGPACQKKDVVMPFWLFAGFAIAMSFTIAWAIGLLFSMGSEELPSVIGAGVSGPSARH</sequence>
<feature type="domain" description="Vacuolar sorting protein Vps3844 C-terminal" evidence="3">
    <location>
        <begin position="300"/>
        <end position="404"/>
    </location>
</feature>
<organism evidence="5 6">
    <name type="scientific">Aplosporella prunicola CBS 121167</name>
    <dbReference type="NCBI Taxonomy" id="1176127"/>
    <lineage>
        <taxon>Eukaryota</taxon>
        <taxon>Fungi</taxon>
        <taxon>Dikarya</taxon>
        <taxon>Ascomycota</taxon>
        <taxon>Pezizomycotina</taxon>
        <taxon>Dothideomycetes</taxon>
        <taxon>Dothideomycetes incertae sedis</taxon>
        <taxon>Botryosphaeriales</taxon>
        <taxon>Aplosporellaceae</taxon>
        <taxon>Aplosporella</taxon>
    </lineage>
</organism>
<feature type="signal peptide" evidence="2">
    <location>
        <begin position="1"/>
        <end position="21"/>
    </location>
</feature>
<dbReference type="Pfam" id="PF21656">
    <property type="entry name" value="DUF6859"/>
    <property type="match status" value="1"/>
</dbReference>
<dbReference type="EMBL" id="ML995475">
    <property type="protein sequence ID" value="KAF2146929.1"/>
    <property type="molecule type" value="Genomic_DNA"/>
</dbReference>
<evidence type="ECO:0000259" key="3">
    <source>
        <dbReference type="Pfam" id="PF12955"/>
    </source>
</evidence>
<feature type="chain" id="PRO_5025488112" evidence="2">
    <location>
        <begin position="22"/>
        <end position="413"/>
    </location>
</feature>
<keyword evidence="2" id="KW-0732">Signal</keyword>
<dbReference type="InterPro" id="IPR024382">
    <property type="entry name" value="Vps3844_C"/>
</dbReference>
<accession>A0A6A6BS56</accession>
<dbReference type="RefSeq" id="XP_033402637.1">
    <property type="nucleotide sequence ID" value="XM_033538636.1"/>
</dbReference>
<dbReference type="InterPro" id="IPR053065">
    <property type="entry name" value="Archenteron_Induction-Rel"/>
</dbReference>
<evidence type="ECO:0000256" key="2">
    <source>
        <dbReference type="SAM" id="SignalP"/>
    </source>
</evidence>
<dbReference type="PANTHER" id="PTHR36853">
    <property type="entry name" value="EXPRESSED PROTEIN"/>
    <property type="match status" value="1"/>
</dbReference>
<keyword evidence="1" id="KW-1133">Transmembrane helix</keyword>
<dbReference type="GeneID" id="54296132"/>
<evidence type="ECO:0000313" key="6">
    <source>
        <dbReference type="Proteomes" id="UP000799438"/>
    </source>
</evidence>
<evidence type="ECO:0000313" key="5">
    <source>
        <dbReference type="EMBL" id="KAF2146929.1"/>
    </source>
</evidence>
<keyword evidence="1" id="KW-0812">Transmembrane</keyword>
<evidence type="ECO:0000256" key="1">
    <source>
        <dbReference type="SAM" id="Phobius"/>
    </source>
</evidence>
<proteinExistence type="predicted"/>
<dbReference type="PANTHER" id="PTHR36853:SF1">
    <property type="entry name" value="DUF3844 DOMAIN-CONTAINING PROTEIN"/>
    <property type="match status" value="1"/>
</dbReference>
<name>A0A6A6BS56_9PEZI</name>
<feature type="domain" description="Vacuolar sorting protein Vps3844 N-terminal" evidence="4">
    <location>
        <begin position="46"/>
        <end position="149"/>
    </location>
</feature>
<dbReference type="OrthoDB" id="5583277at2759"/>
<protein>
    <submittedName>
        <fullName evidence="5">Uncharacterized protein</fullName>
    </submittedName>
</protein>
<dbReference type="AlphaFoldDB" id="A0A6A6BS56"/>
<reference evidence="5" key="1">
    <citation type="journal article" date="2020" name="Stud. Mycol.">
        <title>101 Dothideomycetes genomes: a test case for predicting lifestyles and emergence of pathogens.</title>
        <authorList>
            <person name="Haridas S."/>
            <person name="Albert R."/>
            <person name="Binder M."/>
            <person name="Bloem J."/>
            <person name="Labutti K."/>
            <person name="Salamov A."/>
            <person name="Andreopoulos B."/>
            <person name="Baker S."/>
            <person name="Barry K."/>
            <person name="Bills G."/>
            <person name="Bluhm B."/>
            <person name="Cannon C."/>
            <person name="Castanera R."/>
            <person name="Culley D."/>
            <person name="Daum C."/>
            <person name="Ezra D."/>
            <person name="Gonzalez J."/>
            <person name="Henrissat B."/>
            <person name="Kuo A."/>
            <person name="Liang C."/>
            <person name="Lipzen A."/>
            <person name="Lutzoni F."/>
            <person name="Magnuson J."/>
            <person name="Mondo S."/>
            <person name="Nolan M."/>
            <person name="Ohm R."/>
            <person name="Pangilinan J."/>
            <person name="Park H.-J."/>
            <person name="Ramirez L."/>
            <person name="Alfaro M."/>
            <person name="Sun H."/>
            <person name="Tritt A."/>
            <person name="Yoshinaga Y."/>
            <person name="Zwiers L.-H."/>
            <person name="Turgeon B."/>
            <person name="Goodwin S."/>
            <person name="Spatafora J."/>
            <person name="Crous P."/>
            <person name="Grigoriev I."/>
        </authorList>
    </citation>
    <scope>NUCLEOTIDE SEQUENCE</scope>
    <source>
        <strain evidence="5">CBS 121167</strain>
    </source>
</reference>